<dbReference type="InterPro" id="IPR008928">
    <property type="entry name" value="6-hairpin_glycosidase_sf"/>
</dbReference>
<dbReference type="EMBL" id="CP129113">
    <property type="protein sequence ID" value="WLV24535.1"/>
    <property type="molecule type" value="Genomic_DNA"/>
</dbReference>
<protein>
    <submittedName>
        <fullName evidence="2">Glycosyl hydrolase</fullName>
    </submittedName>
</protein>
<keyword evidence="1" id="KW-0732">Signal</keyword>
<keyword evidence="2" id="KW-0378">Hydrolase</keyword>
<proteinExistence type="predicted"/>
<keyword evidence="3" id="KW-1185">Reference proteome</keyword>
<feature type="signal peptide" evidence="1">
    <location>
        <begin position="1"/>
        <end position="22"/>
    </location>
</feature>
<dbReference type="GO" id="GO:0016787">
    <property type="term" value="F:hydrolase activity"/>
    <property type="evidence" value="ECO:0007669"/>
    <property type="project" value="UniProtKB-KW"/>
</dbReference>
<dbReference type="Gene3D" id="1.50.10.10">
    <property type="match status" value="1"/>
</dbReference>
<organism evidence="2 3">
    <name type="scientific">Aciduricibacillus chroicocephali</name>
    <dbReference type="NCBI Taxonomy" id="3054939"/>
    <lineage>
        <taxon>Bacteria</taxon>
        <taxon>Bacillati</taxon>
        <taxon>Bacillota</taxon>
        <taxon>Bacilli</taxon>
        <taxon>Bacillales</taxon>
        <taxon>Bacillaceae</taxon>
        <taxon>Aciduricibacillus</taxon>
    </lineage>
</organism>
<feature type="chain" id="PRO_5046094847" evidence="1">
    <location>
        <begin position="23"/>
        <end position="363"/>
    </location>
</feature>
<dbReference type="InterPro" id="IPR012341">
    <property type="entry name" value="6hp_glycosidase-like_sf"/>
</dbReference>
<dbReference type="SUPFAM" id="SSF48208">
    <property type="entry name" value="Six-hairpin glycosidases"/>
    <property type="match status" value="1"/>
</dbReference>
<gene>
    <name evidence="2" type="ORF">QR721_12965</name>
</gene>
<evidence type="ECO:0000256" key="1">
    <source>
        <dbReference type="SAM" id="SignalP"/>
    </source>
</evidence>
<reference evidence="2" key="1">
    <citation type="submission" date="2023-06" db="EMBL/GenBank/DDBJ databases">
        <title>A Treasure from Seagulls: Isolation and Description of Aciduricobacillus qingdaonensis gen. nov., sp. nov., a Rare Obligately Uric Acid-utilizing Member in the Family Bacillaceae.</title>
        <authorList>
            <person name="Liu W."/>
            <person name="Wang B."/>
        </authorList>
    </citation>
    <scope>NUCLEOTIDE SEQUENCE</scope>
    <source>
        <strain evidence="2">44XB</strain>
    </source>
</reference>
<dbReference type="RefSeq" id="WP_348027666.1">
    <property type="nucleotide sequence ID" value="NZ_CP129113.1"/>
</dbReference>
<evidence type="ECO:0000313" key="2">
    <source>
        <dbReference type="EMBL" id="WLV24535.1"/>
    </source>
</evidence>
<accession>A0ABY9KV08</accession>
<evidence type="ECO:0000313" key="3">
    <source>
        <dbReference type="Proteomes" id="UP001180087"/>
    </source>
</evidence>
<dbReference type="Proteomes" id="UP001180087">
    <property type="component" value="Chromosome"/>
</dbReference>
<sequence>MRKLFASLLAATLLLQAAPVMAQKDMTSATERFIANHMQNPNGTLATYLIDRPSTDPTYVAGHEALSESLGLEMVYLFEKKDAIAFQKQYDILKQYYLAPNGLVRWKLNADGTSSVTTNALIDDWRIMTVLFKAGEYFGNAAYTETAKQMAKALAEKNMRNGYFTDFHDSQYNISNNTLSLFYIDPEALQYMLKYNVISKKTLNRTIGVLNSVPSDGVFFAKNFNVDTATYQNDAQVHMIEQIYIAHFRKLNGKNSPGFYDFVKQEFNRNGRLYGQYDRASRQPAVNFESNAVYGMLIQYALEMNDPDFARRVYDRMHEYEVSDPQSPYYGGYVVETPDGSDTHIFDNLFPLLAKQQLERLAN</sequence>
<name>A0ABY9KV08_9BACI</name>